<dbReference type="GO" id="GO:0042781">
    <property type="term" value="F:3'-tRNA processing endoribonuclease activity"/>
    <property type="evidence" value="ECO:0007669"/>
    <property type="project" value="TreeGrafter"/>
</dbReference>
<comment type="caution">
    <text evidence="3">The sequence shown here is derived from an EMBL/GenBank/DDBJ whole genome shotgun (WGS) entry which is preliminary data.</text>
</comment>
<gene>
    <name evidence="3" type="ORF">F7O44_06710</name>
</gene>
<dbReference type="Gene3D" id="3.60.15.10">
    <property type="entry name" value="Ribonuclease Z/Hydroxyacylglutathione hydrolase-like"/>
    <property type="match status" value="1"/>
</dbReference>
<keyword evidence="1" id="KW-0255">Endonuclease</keyword>
<evidence type="ECO:0000313" key="3">
    <source>
        <dbReference type="EMBL" id="NDL56759.1"/>
    </source>
</evidence>
<organism evidence="3 4">
    <name type="scientific">Phytoactinopolyspora mesophila</name>
    <dbReference type="NCBI Taxonomy" id="2650750"/>
    <lineage>
        <taxon>Bacteria</taxon>
        <taxon>Bacillati</taxon>
        <taxon>Actinomycetota</taxon>
        <taxon>Actinomycetes</taxon>
        <taxon>Jiangellales</taxon>
        <taxon>Jiangellaceae</taxon>
        <taxon>Phytoactinopolyspora</taxon>
    </lineage>
</organism>
<reference evidence="3 4" key="1">
    <citation type="submission" date="2019-11" db="EMBL/GenBank/DDBJ databases">
        <authorList>
            <person name="Li X.-J."/>
            <person name="Feng X.-M."/>
        </authorList>
    </citation>
    <scope>NUCLEOTIDE SEQUENCE [LARGE SCALE GENOMIC DNA]</scope>
    <source>
        <strain evidence="3 4">XMNu-373</strain>
    </source>
</reference>
<name>A0A7K3M0F9_9ACTN</name>
<dbReference type="EMBL" id="WLZY01000002">
    <property type="protein sequence ID" value="NDL56759.1"/>
    <property type="molecule type" value="Genomic_DNA"/>
</dbReference>
<dbReference type="CDD" id="cd07715">
    <property type="entry name" value="TaR3-like_MBL-fold"/>
    <property type="match status" value="1"/>
</dbReference>
<dbReference type="Proteomes" id="UP000460435">
    <property type="component" value="Unassembled WGS sequence"/>
</dbReference>
<dbReference type="PANTHER" id="PTHR46018">
    <property type="entry name" value="ZINC PHOSPHODIESTERASE ELAC PROTEIN 1"/>
    <property type="match status" value="1"/>
</dbReference>
<dbReference type="InterPro" id="IPR036866">
    <property type="entry name" value="RibonucZ/Hydroxyglut_hydro"/>
</dbReference>
<evidence type="ECO:0000313" key="4">
    <source>
        <dbReference type="Proteomes" id="UP000460435"/>
    </source>
</evidence>
<feature type="domain" description="Metallo-beta-lactamase" evidence="2">
    <location>
        <begin position="65"/>
        <end position="241"/>
    </location>
</feature>
<accession>A0A7K3M0F9</accession>
<keyword evidence="1" id="KW-0540">Nuclease</keyword>
<protein>
    <recommendedName>
        <fullName evidence="2">Metallo-beta-lactamase domain-containing protein</fullName>
    </recommendedName>
</protein>
<keyword evidence="1" id="KW-0378">Hydrolase</keyword>
<dbReference type="SUPFAM" id="SSF56281">
    <property type="entry name" value="Metallo-hydrolase/oxidoreductase"/>
    <property type="match status" value="1"/>
</dbReference>
<dbReference type="PANTHER" id="PTHR46018:SF2">
    <property type="entry name" value="ZINC PHOSPHODIESTERASE ELAC PROTEIN 1"/>
    <property type="match status" value="1"/>
</dbReference>
<dbReference type="AlphaFoldDB" id="A0A7K3M0F9"/>
<evidence type="ECO:0000259" key="2">
    <source>
        <dbReference type="Pfam" id="PF12706"/>
    </source>
</evidence>
<dbReference type="Pfam" id="PF12706">
    <property type="entry name" value="Lactamase_B_2"/>
    <property type="match status" value="1"/>
</dbReference>
<sequence length="276" mass="28841">MKVTLHGVRGSTPAPGREFVRVGGHTSCVSVTLKGATSPTLVLDAGTGLTKVSTTLYGKAFQGEIILSHLHWDHVHGLPFFTAGDTADADVVLHLPAQDGARSADPVSAARLLGRAMSPPHFPIGPGGLAGRWRFRAADTGRFDAGGARVRLTEIPHKGGRTFGIRVEADGESFAYLPDHAPSVDSGPGTDLARGVDVLLHDAQFAESERDVAAAYGHATVGDAVAAAERARAGRLVLIHHAPGRTDDQIYALAEREAANARIPVAVGREGDVLVL</sequence>
<evidence type="ECO:0000256" key="1">
    <source>
        <dbReference type="ARBA" id="ARBA00022759"/>
    </source>
</evidence>
<dbReference type="InterPro" id="IPR001279">
    <property type="entry name" value="Metallo-B-lactamas"/>
</dbReference>
<proteinExistence type="predicted"/>
<keyword evidence="4" id="KW-1185">Reference proteome</keyword>